<dbReference type="AlphaFoldDB" id="A0A381ZX94"/>
<dbReference type="EMBL" id="UINC01022977">
    <property type="protein sequence ID" value="SVA93724.1"/>
    <property type="molecule type" value="Genomic_DNA"/>
</dbReference>
<name>A0A381ZX94_9ZZZZ</name>
<protein>
    <submittedName>
        <fullName evidence="1">Uncharacterized protein</fullName>
    </submittedName>
</protein>
<gene>
    <name evidence="1" type="ORF">METZ01_LOCUS146578</name>
</gene>
<evidence type="ECO:0000313" key="1">
    <source>
        <dbReference type="EMBL" id="SVA93724.1"/>
    </source>
</evidence>
<reference evidence="1" key="1">
    <citation type="submission" date="2018-05" db="EMBL/GenBank/DDBJ databases">
        <authorList>
            <person name="Lanie J.A."/>
            <person name="Ng W.-L."/>
            <person name="Kazmierczak K.M."/>
            <person name="Andrzejewski T.M."/>
            <person name="Davidsen T.M."/>
            <person name="Wayne K.J."/>
            <person name="Tettelin H."/>
            <person name="Glass J.I."/>
            <person name="Rusch D."/>
            <person name="Podicherti R."/>
            <person name="Tsui H.-C.T."/>
            <person name="Winkler M.E."/>
        </authorList>
    </citation>
    <scope>NUCLEOTIDE SEQUENCE</scope>
</reference>
<organism evidence="1">
    <name type="scientific">marine metagenome</name>
    <dbReference type="NCBI Taxonomy" id="408172"/>
    <lineage>
        <taxon>unclassified sequences</taxon>
        <taxon>metagenomes</taxon>
        <taxon>ecological metagenomes</taxon>
    </lineage>
</organism>
<feature type="non-terminal residue" evidence="1">
    <location>
        <position position="573"/>
    </location>
</feature>
<accession>A0A381ZX94</accession>
<sequence length="573" mass="65595">MSRNKLATWAVLAAFIISALPTVWAEGSSDEWFYGTPEDDYELEDRDNDGYDDHIIIGYDPDTNVSDYVDITVRIWVYDEGGSQTDFLSENHTIYGSGLDSFTQSWSPTTNGTYTFEAELWDDENFLEDNYTIEDIELYVCSGSDCDDEYNEWFYSIDNTVSDEDADGYDDTATIDYDPDTTCSCDINITVEIKVYDNQTGVHLDTNDYEYTINGGGWDSFSEAWSPDYNGTFDFFVDLYDDMGNHEDEEEFLDVELHAMSGSADETINVENAVLNGDDDALMNDLAFWAHVEDDDEEGINITVWKKNVFGQWEFFDNGTTNEGGELEFKNVTSGEYMWSASVDGEELVHEGGYAVVDSTYTTGHIGVLEDWDDASDWDDFVVQVPEGNGTKDDAYVEIYDEDGIMVDNGTTDDESWGDYFFISSDLEKGNYTHYIYEEEDGDLLQNGSFHSYGSTSTNTDYDEWFEDWNYETEDTNDDDTDDTIEIEYDPDTDCDCEVNITVYLDVYENETGDWVDWTYAYHTINGTQVDDFAQNWTAEENGTYDFQVRLYDDDYNLEDEFWIRGVTLNGSS</sequence>
<proteinExistence type="predicted"/>